<evidence type="ECO:0008006" key="3">
    <source>
        <dbReference type="Google" id="ProtNLM"/>
    </source>
</evidence>
<dbReference type="NCBIfam" id="NF033889">
    <property type="entry name" value="termin_lrg_T7"/>
    <property type="match status" value="1"/>
</dbReference>
<reference evidence="1 2" key="1">
    <citation type="submission" date="2018-07" db="EMBL/GenBank/DDBJ databases">
        <title>Venubactetium sediminum gen. nov., sp. nov., isolated from a marine solar saltern.</title>
        <authorList>
            <person name="Wang S."/>
        </authorList>
    </citation>
    <scope>NUCLEOTIDE SEQUENCE [LARGE SCALE GENOMIC DNA]</scope>
    <source>
        <strain evidence="1 2">WD2A32</strain>
    </source>
</reference>
<protein>
    <recommendedName>
        <fullName evidence="3">Terminase large subunit gp17-like C-terminal domain-containing protein</fullName>
    </recommendedName>
</protein>
<dbReference type="Proteomes" id="UP000253941">
    <property type="component" value="Unassembled WGS sequence"/>
</dbReference>
<sequence>MPRLHARMARWLEEAWQGGERELLLMAFRSAGKSTIVGLFCAWLLGRDPSLRILVLAADQALAVKMVRNVKRIVERHAFLERLKPERLDQWASDRFTVERPHELRDPSMLARGIGANITGSRADVVICDDVEVPNTCETAEKRTDLRERLAEIDYVLVSGGMQLYVGTPHTYYTIYAGTPRTDAGEEQPFLAGFRRLELPLLEGDGTSAWPERFPPRQIESMRRRSGPNKFASQMLLQPVNIADGRLDPDKLVFYDGELDYAEGNREAVLTLAGRRLVSASCWWDPSYGSPRGGDGSVIAAVFVDGEGRYYLHRIAYLTHDSAKLAEVDEATQQCRAAARFARSLYLPCITLETNGLGRFLPGLLRRELSAMGVPCAVREIATHRSKDVRILEAFDAPLAAGALHAHRGIRETPFLREMREWRPGATGVRDDGLDAVAGCLFTEPVRLPRQASSGRWNWRPGAGGISAPSDFEV</sequence>
<proteinExistence type="predicted"/>
<gene>
    <name evidence="1" type="ORF">DRB17_19280</name>
</gene>
<evidence type="ECO:0000313" key="2">
    <source>
        <dbReference type="Proteomes" id="UP000253941"/>
    </source>
</evidence>
<accession>A0A369T7Q2</accession>
<comment type="caution">
    <text evidence="1">The sequence shown here is derived from an EMBL/GenBank/DDBJ whole genome shotgun (WGS) entry which is preliminary data.</text>
</comment>
<dbReference type="Gene3D" id="3.40.50.300">
    <property type="entry name" value="P-loop containing nucleotide triphosphate hydrolases"/>
    <property type="match status" value="1"/>
</dbReference>
<keyword evidence="2" id="KW-1185">Reference proteome</keyword>
<organism evidence="1 2">
    <name type="scientific">Ferruginivarius sediminum</name>
    <dbReference type="NCBI Taxonomy" id="2661937"/>
    <lineage>
        <taxon>Bacteria</taxon>
        <taxon>Pseudomonadati</taxon>
        <taxon>Pseudomonadota</taxon>
        <taxon>Alphaproteobacteria</taxon>
        <taxon>Rhodospirillales</taxon>
        <taxon>Rhodospirillaceae</taxon>
        <taxon>Ferruginivarius</taxon>
    </lineage>
</organism>
<dbReference type="InterPro" id="IPR027417">
    <property type="entry name" value="P-loop_NTPase"/>
</dbReference>
<dbReference type="AlphaFoldDB" id="A0A369T7Q2"/>
<dbReference type="EMBL" id="QPMH01000036">
    <property type="protein sequence ID" value="RDD60207.1"/>
    <property type="molecule type" value="Genomic_DNA"/>
</dbReference>
<dbReference type="InterPro" id="IPR047987">
    <property type="entry name" value="Gp19-like_virus"/>
</dbReference>
<name>A0A369T7Q2_9PROT</name>
<evidence type="ECO:0000313" key="1">
    <source>
        <dbReference type="EMBL" id="RDD60207.1"/>
    </source>
</evidence>